<dbReference type="Proteomes" id="UP000790787">
    <property type="component" value="Chromosome 24"/>
</dbReference>
<organism evidence="3 4">
    <name type="scientific">Nicotiana tabacum</name>
    <name type="common">Common tobacco</name>
    <dbReference type="NCBI Taxonomy" id="4097"/>
    <lineage>
        <taxon>Eukaryota</taxon>
        <taxon>Viridiplantae</taxon>
        <taxon>Streptophyta</taxon>
        <taxon>Embryophyta</taxon>
        <taxon>Tracheophyta</taxon>
        <taxon>Spermatophyta</taxon>
        <taxon>Magnoliopsida</taxon>
        <taxon>eudicotyledons</taxon>
        <taxon>Gunneridae</taxon>
        <taxon>Pentapetalae</taxon>
        <taxon>asterids</taxon>
        <taxon>lamiids</taxon>
        <taxon>Solanales</taxon>
        <taxon>Solanaceae</taxon>
        <taxon>Nicotianoideae</taxon>
        <taxon>Nicotianeae</taxon>
        <taxon>Nicotiana</taxon>
    </lineage>
</organism>
<dbReference type="STRING" id="4097.A0A1S3YV52"/>
<dbReference type="GeneID" id="107780030"/>
<feature type="domain" description="Tetratricopeptide repeat protein 5 OB fold" evidence="2">
    <location>
        <begin position="133"/>
        <end position="186"/>
    </location>
</feature>
<evidence type="ECO:0000313" key="3">
    <source>
        <dbReference type="Proteomes" id="UP000790787"/>
    </source>
</evidence>
<evidence type="ECO:0000256" key="1">
    <source>
        <dbReference type="SAM" id="MobiDB-lite"/>
    </source>
</evidence>
<gene>
    <name evidence="4" type="primary">LOC107780030</name>
</gene>
<name>A0A1S3YV52_TOBAC</name>
<dbReference type="RefSeq" id="XP_016456023.1">
    <property type="nucleotide sequence ID" value="XM_016600537.1"/>
</dbReference>
<sequence>MDILGRAEFVAFSQNGEWDLTKLQASLNAYELALSFNFLVNTSTVISLFLRQHLLQCIPFLGNYELTLKGFENCRWMDPPLEATNNRNTMIRLLKKLEELIKGKSKGMSKRKSGETSLPSSTSSLMDVNLKPSYKKMNLDLLSEGFNKGVAIIGKILYSVKSEKKFPLCYAIFDSDEKRFIVTLHGI</sequence>
<reference evidence="4" key="2">
    <citation type="submission" date="2025-08" db="UniProtKB">
        <authorList>
            <consortium name="RefSeq"/>
        </authorList>
    </citation>
    <scope>IDENTIFICATION</scope>
    <source>
        <tissue evidence="4">Leaf</tissue>
    </source>
</reference>
<reference evidence="3" key="1">
    <citation type="journal article" date="2014" name="Nat. Commun.">
        <title>The tobacco genome sequence and its comparison with those of tomato and potato.</title>
        <authorList>
            <person name="Sierro N."/>
            <person name="Battey J.N."/>
            <person name="Ouadi S."/>
            <person name="Bakaher N."/>
            <person name="Bovet L."/>
            <person name="Willig A."/>
            <person name="Goepfert S."/>
            <person name="Peitsch M.C."/>
            <person name="Ivanov N.V."/>
        </authorList>
    </citation>
    <scope>NUCLEOTIDE SEQUENCE [LARGE SCALE GENOMIC DNA]</scope>
</reference>
<dbReference type="AlphaFoldDB" id="A0A1S3YV52"/>
<evidence type="ECO:0000259" key="2">
    <source>
        <dbReference type="Pfam" id="PF16669"/>
    </source>
</evidence>
<dbReference type="KEGG" id="nta:107780030"/>
<evidence type="ECO:0000313" key="4">
    <source>
        <dbReference type="RefSeq" id="XP_016456023.1"/>
    </source>
</evidence>
<accession>A0A1S3YV52</accession>
<keyword evidence="3" id="KW-1185">Reference proteome</keyword>
<feature type="region of interest" description="Disordered" evidence="1">
    <location>
        <begin position="104"/>
        <end position="123"/>
    </location>
</feature>
<dbReference type="InterPro" id="IPR032076">
    <property type="entry name" value="TTC5_OB"/>
</dbReference>
<protein>
    <submittedName>
        <fullName evidence="4">Uncharacterized protein LOC107780030</fullName>
    </submittedName>
</protein>
<dbReference type="InterPro" id="IPR038645">
    <property type="entry name" value="TTC5_OB_sf"/>
</dbReference>
<dbReference type="Gene3D" id="2.40.50.550">
    <property type="match status" value="1"/>
</dbReference>
<dbReference type="OrthoDB" id="423589at2759"/>
<dbReference type="Pfam" id="PF16669">
    <property type="entry name" value="TTC5_OB"/>
    <property type="match status" value="1"/>
</dbReference>
<proteinExistence type="predicted"/>
<dbReference type="PaxDb" id="4097-A0A1S3YV52"/>